<dbReference type="InterPro" id="IPR010905">
    <property type="entry name" value="Glyco_hydro_88"/>
</dbReference>
<dbReference type="RefSeq" id="WP_106541155.1">
    <property type="nucleotide sequence ID" value="NZ_BLAU01000001.1"/>
</dbReference>
<dbReference type="Pfam" id="PF07470">
    <property type="entry name" value="Glyco_hydro_88"/>
    <property type="match status" value="1"/>
</dbReference>
<dbReference type="AlphaFoldDB" id="A0A2P8CHW0"/>
<comment type="caution">
    <text evidence="2">The sequence shown here is derived from an EMBL/GenBank/DDBJ whole genome shotgun (WGS) entry which is preliminary data.</text>
</comment>
<evidence type="ECO:0000256" key="1">
    <source>
        <dbReference type="ARBA" id="ARBA00022801"/>
    </source>
</evidence>
<dbReference type="GO" id="GO:0016787">
    <property type="term" value="F:hydrolase activity"/>
    <property type="evidence" value="ECO:0007669"/>
    <property type="project" value="UniProtKB-KW"/>
</dbReference>
<dbReference type="PANTHER" id="PTHR33886">
    <property type="entry name" value="UNSATURATED RHAMNOGALACTURONAN HYDROLASE (EUROFUNG)"/>
    <property type="match status" value="1"/>
</dbReference>
<accession>A0A2P8CHW0</accession>
<keyword evidence="1 2" id="KW-0378">Hydrolase</keyword>
<organism evidence="2 3">
    <name type="scientific">Prolixibacter denitrificans</name>
    <dbReference type="NCBI Taxonomy" id="1541063"/>
    <lineage>
        <taxon>Bacteria</taxon>
        <taxon>Pseudomonadati</taxon>
        <taxon>Bacteroidota</taxon>
        <taxon>Bacteroidia</taxon>
        <taxon>Marinilabiliales</taxon>
        <taxon>Prolixibacteraceae</taxon>
        <taxon>Prolixibacter</taxon>
    </lineage>
</organism>
<dbReference type="GO" id="GO:0005975">
    <property type="term" value="P:carbohydrate metabolic process"/>
    <property type="evidence" value="ECO:0007669"/>
    <property type="project" value="InterPro"/>
</dbReference>
<dbReference type="Gene3D" id="1.50.10.10">
    <property type="match status" value="1"/>
</dbReference>
<dbReference type="Proteomes" id="UP000240621">
    <property type="component" value="Unassembled WGS sequence"/>
</dbReference>
<dbReference type="InterPro" id="IPR008928">
    <property type="entry name" value="6-hairpin_glycosidase_sf"/>
</dbReference>
<dbReference type="InterPro" id="IPR012341">
    <property type="entry name" value="6hp_glycosidase-like_sf"/>
</dbReference>
<evidence type="ECO:0000313" key="2">
    <source>
        <dbReference type="EMBL" id="PSK84565.1"/>
    </source>
</evidence>
<dbReference type="SUPFAM" id="SSF48208">
    <property type="entry name" value="Six-hairpin glycosidases"/>
    <property type="match status" value="1"/>
</dbReference>
<dbReference type="PANTHER" id="PTHR33886:SF8">
    <property type="entry name" value="UNSATURATED RHAMNOGALACTURONAN HYDROLASE (EUROFUNG)"/>
    <property type="match status" value="1"/>
</dbReference>
<evidence type="ECO:0000313" key="3">
    <source>
        <dbReference type="Proteomes" id="UP000240621"/>
    </source>
</evidence>
<protein>
    <submittedName>
        <fullName evidence="2">Rhamnogalacturonyl hydrolase YesR</fullName>
    </submittedName>
</protein>
<dbReference type="OrthoDB" id="258246at2"/>
<gene>
    <name evidence="2" type="ORF">CLV93_102354</name>
</gene>
<proteinExistence type="predicted"/>
<dbReference type="InterPro" id="IPR052043">
    <property type="entry name" value="PolySaccharide_Degr_Enz"/>
</dbReference>
<reference evidence="2 3" key="1">
    <citation type="submission" date="2018-03" db="EMBL/GenBank/DDBJ databases">
        <title>Genomic Encyclopedia of Archaeal and Bacterial Type Strains, Phase II (KMG-II): from individual species to whole genera.</title>
        <authorList>
            <person name="Goeker M."/>
        </authorList>
    </citation>
    <scope>NUCLEOTIDE SEQUENCE [LARGE SCALE GENOMIC DNA]</scope>
    <source>
        <strain evidence="2 3">DSM 27267</strain>
    </source>
</reference>
<dbReference type="EMBL" id="PYGC01000002">
    <property type="protein sequence ID" value="PSK84565.1"/>
    <property type="molecule type" value="Genomic_DNA"/>
</dbReference>
<sequence length="383" mass="44214">MKTIDCIKIKYSRLTKVLVAIVLLPIVSVSRAQTTAPLSGELTRPDVYRAMEKVADWQLKTPLQHQLTDWTNSALYKGMVEWAKIAKSPEYYNWLYNIGEKTNWQLGKRIYHADDHVVGLMYLEMYRKYHEKKMLKPTKKRLDWIMKNPSDASIKNFSYEKGNNCTDRWSWCDALFMGPTVWATLANVTGKKKYLNFMFKEYKATTDYLFDTNENLFYRDDRYFNMKEANGQKIFWGRGNGWVFAGLAIIMTELPDNYKERPYFEDIFKKMAAKLATLQDSSGYWHASLLDPKSYPAPETSATAFYVYGLAWGITNGLLDKETYLPVVQKGWQALVRAVHPDGKLGWVQPIGADPKQVTSDMTEVYGVGGFLLAGSEIYRILK</sequence>
<name>A0A2P8CHW0_9BACT</name>